<keyword evidence="2" id="KW-1185">Reference proteome</keyword>
<protein>
    <submittedName>
        <fullName evidence="1">Uncharacterized protein</fullName>
    </submittedName>
</protein>
<reference evidence="1" key="1">
    <citation type="journal article" date="2021" name="Nat. Commun.">
        <title>Genetic determinants of endophytism in the Arabidopsis root mycobiome.</title>
        <authorList>
            <person name="Mesny F."/>
            <person name="Miyauchi S."/>
            <person name="Thiergart T."/>
            <person name="Pickel B."/>
            <person name="Atanasova L."/>
            <person name="Karlsson M."/>
            <person name="Huettel B."/>
            <person name="Barry K.W."/>
            <person name="Haridas S."/>
            <person name="Chen C."/>
            <person name="Bauer D."/>
            <person name="Andreopoulos W."/>
            <person name="Pangilinan J."/>
            <person name="LaButti K."/>
            <person name="Riley R."/>
            <person name="Lipzen A."/>
            <person name="Clum A."/>
            <person name="Drula E."/>
            <person name="Henrissat B."/>
            <person name="Kohler A."/>
            <person name="Grigoriev I.V."/>
            <person name="Martin F.M."/>
            <person name="Hacquard S."/>
        </authorList>
    </citation>
    <scope>NUCLEOTIDE SEQUENCE</scope>
    <source>
        <strain evidence="1">MPI-CAGE-CH-0230</strain>
    </source>
</reference>
<evidence type="ECO:0000313" key="2">
    <source>
        <dbReference type="Proteomes" id="UP000756346"/>
    </source>
</evidence>
<dbReference type="RefSeq" id="XP_046006197.1">
    <property type="nucleotide sequence ID" value="XM_046155729.1"/>
</dbReference>
<comment type="caution">
    <text evidence="1">The sequence shown here is derived from an EMBL/GenBank/DDBJ whole genome shotgun (WGS) entry which is preliminary data.</text>
</comment>
<dbReference type="PANTHER" id="PTHR43040:SF1">
    <property type="entry name" value="RIBONUCLEASE D"/>
    <property type="match status" value="1"/>
</dbReference>
<evidence type="ECO:0000313" key="1">
    <source>
        <dbReference type="EMBL" id="KAH7016573.1"/>
    </source>
</evidence>
<dbReference type="PANTHER" id="PTHR43040">
    <property type="entry name" value="RIBONUCLEASE D"/>
    <property type="match status" value="1"/>
</dbReference>
<accession>A0A9P8XTA6</accession>
<name>A0A9P8XTA6_9PEZI</name>
<dbReference type="GeneID" id="70185275"/>
<gene>
    <name evidence="1" type="ORF">B0I36DRAFT_338157</name>
</gene>
<dbReference type="AlphaFoldDB" id="A0A9P8XTA6"/>
<sequence length="180" mass="21225">MESATRTTTSSRKYLHSLARCIEQHALHGEELTSWKRAKEKGRRLFRSEYGGSYEIFERRPIPDEIISYCVGDVHHLPTLWKRFQANTNDWRVLVNEETKKRIEASQDLEYKPHGPDRTLAPWSEDQNRVLDEWNHVPHRNFSEDDGWGLDKDGCDPDDDGPTSCRDIINDCDYEYYYSD</sequence>
<dbReference type="OrthoDB" id="26838at2759"/>
<proteinExistence type="predicted"/>
<dbReference type="InterPro" id="IPR036397">
    <property type="entry name" value="RNaseH_sf"/>
</dbReference>
<dbReference type="Gene3D" id="3.30.420.10">
    <property type="entry name" value="Ribonuclease H-like superfamily/Ribonuclease H"/>
    <property type="match status" value="1"/>
</dbReference>
<dbReference type="Proteomes" id="UP000756346">
    <property type="component" value="Unassembled WGS sequence"/>
</dbReference>
<dbReference type="GO" id="GO:0003676">
    <property type="term" value="F:nucleic acid binding"/>
    <property type="evidence" value="ECO:0007669"/>
    <property type="project" value="InterPro"/>
</dbReference>
<organism evidence="1 2">
    <name type="scientific">Microdochium trichocladiopsis</name>
    <dbReference type="NCBI Taxonomy" id="1682393"/>
    <lineage>
        <taxon>Eukaryota</taxon>
        <taxon>Fungi</taxon>
        <taxon>Dikarya</taxon>
        <taxon>Ascomycota</taxon>
        <taxon>Pezizomycotina</taxon>
        <taxon>Sordariomycetes</taxon>
        <taxon>Xylariomycetidae</taxon>
        <taxon>Xylariales</taxon>
        <taxon>Microdochiaceae</taxon>
        <taxon>Microdochium</taxon>
    </lineage>
</organism>
<dbReference type="EMBL" id="JAGTJQ010000012">
    <property type="protein sequence ID" value="KAH7016573.1"/>
    <property type="molecule type" value="Genomic_DNA"/>
</dbReference>